<dbReference type="GO" id="GO:0008168">
    <property type="term" value="F:methyltransferase activity"/>
    <property type="evidence" value="ECO:0007669"/>
    <property type="project" value="UniProtKB-KW"/>
</dbReference>
<sequence length="363" mass="39309">MREIGVLIVDDSVIYRKFLYDIFTENLGLEKVDRVSGGQAALDRLALGKHKLVTLDLEMPGLSGMETLSEIRRRYPDVKVLMISSHTQSGAAVTIDALEQGAFEFVAKPNLDDREAMLRFLREEISRKVNHLLSGGPAPAVFRSTRAKVAKPIPAPKPTPMPRVHEKRAQPSGNEIALVAIGISTGGPAALATFLQAFPKDYSRPILIVQHMPAMFTKALADSLNQKSLLNVIEAQHGLPIEAGTVYIAPGGKQMCVVKKGEVPKICITDDPPESFCKPSVDYLFRSIAGAYEGKVLALIMTGMGSDGARGAQLLKRRGAVIWAESEESCVVFGMPREVIKLGLADEVLGLASLAKRCAAFFS</sequence>
<comment type="similarity">
    <text evidence="3">Belongs to the CheB family.</text>
</comment>
<dbReference type="CDD" id="cd16432">
    <property type="entry name" value="CheB_Rec"/>
    <property type="match status" value="1"/>
</dbReference>
<dbReference type="EC" id="3.5.1.44" evidence="3"/>
<evidence type="ECO:0000256" key="1">
    <source>
        <dbReference type="ARBA" id="ARBA00022801"/>
    </source>
</evidence>
<dbReference type="HAMAP" id="MF_00099">
    <property type="entry name" value="CheB_chemtxs"/>
    <property type="match status" value="1"/>
</dbReference>
<proteinExistence type="inferred from homology"/>
<dbReference type="Proteomes" id="UP000664417">
    <property type="component" value="Unassembled WGS sequence"/>
</dbReference>
<dbReference type="SUPFAM" id="SSF52172">
    <property type="entry name" value="CheY-like"/>
    <property type="match status" value="1"/>
</dbReference>
<keyword evidence="8" id="KW-0489">Methyltransferase</keyword>
<evidence type="ECO:0000313" key="9">
    <source>
        <dbReference type="Proteomes" id="UP000664417"/>
    </source>
</evidence>
<dbReference type="RefSeq" id="WP_207857084.1">
    <property type="nucleotide sequence ID" value="NZ_JAFREP010000003.1"/>
</dbReference>
<comment type="domain">
    <text evidence="3">Contains a C-terminal catalytic domain, and an N-terminal region which modulates catalytic activity.</text>
</comment>
<dbReference type="PANTHER" id="PTHR42872">
    <property type="entry name" value="PROTEIN-GLUTAMATE METHYLESTERASE/PROTEIN-GLUTAMINE GLUTAMINASE"/>
    <property type="match status" value="1"/>
</dbReference>
<evidence type="ECO:0000259" key="7">
    <source>
        <dbReference type="PROSITE" id="PS50122"/>
    </source>
</evidence>
<dbReference type="InterPro" id="IPR001789">
    <property type="entry name" value="Sig_transdc_resp-reg_receiver"/>
</dbReference>
<feature type="modified residue" description="4-aspartylphosphate" evidence="3 5">
    <location>
        <position position="56"/>
    </location>
</feature>
<dbReference type="SMART" id="SM00448">
    <property type="entry name" value="REC"/>
    <property type="match status" value="1"/>
</dbReference>
<evidence type="ECO:0000256" key="5">
    <source>
        <dbReference type="PROSITE-ProRule" id="PRU00169"/>
    </source>
</evidence>
<keyword evidence="8" id="KW-0808">Transferase</keyword>
<dbReference type="GO" id="GO:0005737">
    <property type="term" value="C:cytoplasm"/>
    <property type="evidence" value="ECO:0007669"/>
    <property type="project" value="UniProtKB-SubCell"/>
</dbReference>
<dbReference type="Gene3D" id="3.40.50.2300">
    <property type="match status" value="1"/>
</dbReference>
<protein>
    <recommendedName>
        <fullName evidence="3">Protein-glutamate methylesterase/protein-glutamine glutaminase</fullName>
        <ecNumber evidence="3">3.1.1.61</ecNumber>
        <ecNumber evidence="3">3.5.1.44</ecNumber>
    </recommendedName>
</protein>
<dbReference type="GO" id="GO:0032259">
    <property type="term" value="P:methylation"/>
    <property type="evidence" value="ECO:0007669"/>
    <property type="project" value="UniProtKB-KW"/>
</dbReference>
<dbReference type="Pfam" id="PF01339">
    <property type="entry name" value="CheB_methylest"/>
    <property type="match status" value="1"/>
</dbReference>
<comment type="caution">
    <text evidence="8">The sequence shown here is derived from an EMBL/GenBank/DDBJ whole genome shotgun (WGS) entry which is preliminary data.</text>
</comment>
<name>A0A8J7QFM0_9BACT</name>
<dbReference type="EMBL" id="JAFREP010000003">
    <property type="protein sequence ID" value="MBO1317693.1"/>
    <property type="molecule type" value="Genomic_DNA"/>
</dbReference>
<dbReference type="Pfam" id="PF00072">
    <property type="entry name" value="Response_reg"/>
    <property type="match status" value="1"/>
</dbReference>
<dbReference type="SUPFAM" id="SSF52738">
    <property type="entry name" value="Methylesterase CheB, C-terminal domain"/>
    <property type="match status" value="1"/>
</dbReference>
<accession>A0A8J7QFM0</accession>
<keyword evidence="3" id="KW-0963">Cytoplasm</keyword>
<keyword evidence="3 5" id="KW-0597">Phosphoprotein</keyword>
<dbReference type="GO" id="GO:0050568">
    <property type="term" value="F:protein-glutamine glutaminase activity"/>
    <property type="evidence" value="ECO:0007669"/>
    <property type="project" value="UniProtKB-UniRule"/>
</dbReference>
<dbReference type="GO" id="GO:0006935">
    <property type="term" value="P:chemotaxis"/>
    <property type="evidence" value="ECO:0007669"/>
    <property type="project" value="UniProtKB-UniRule"/>
</dbReference>
<feature type="active site" evidence="3 4">
    <location>
        <position position="211"/>
    </location>
</feature>
<comment type="catalytic activity">
    <reaction evidence="2 3">
        <text>[protein]-L-glutamate 5-O-methyl ester + H2O = L-glutamyl-[protein] + methanol + H(+)</text>
        <dbReference type="Rhea" id="RHEA:23236"/>
        <dbReference type="Rhea" id="RHEA-COMP:10208"/>
        <dbReference type="Rhea" id="RHEA-COMP:10311"/>
        <dbReference type="ChEBI" id="CHEBI:15377"/>
        <dbReference type="ChEBI" id="CHEBI:15378"/>
        <dbReference type="ChEBI" id="CHEBI:17790"/>
        <dbReference type="ChEBI" id="CHEBI:29973"/>
        <dbReference type="ChEBI" id="CHEBI:82795"/>
        <dbReference type="EC" id="3.1.1.61"/>
    </reaction>
</comment>
<keyword evidence="1 3" id="KW-0378">Hydrolase</keyword>
<dbReference type="GO" id="GO:0008984">
    <property type="term" value="F:protein-glutamate methylesterase activity"/>
    <property type="evidence" value="ECO:0007669"/>
    <property type="project" value="UniProtKB-UniRule"/>
</dbReference>
<comment type="subcellular location">
    <subcellularLocation>
        <location evidence="3">Cytoplasm</location>
    </subcellularLocation>
</comment>
<dbReference type="Gene3D" id="3.40.50.180">
    <property type="entry name" value="Methylesterase CheB, C-terminal domain"/>
    <property type="match status" value="1"/>
</dbReference>
<dbReference type="PROSITE" id="PS50122">
    <property type="entry name" value="CHEB"/>
    <property type="match status" value="1"/>
</dbReference>
<feature type="domain" description="Response regulatory" evidence="6">
    <location>
        <begin position="5"/>
        <end position="123"/>
    </location>
</feature>
<keyword evidence="9" id="KW-1185">Reference proteome</keyword>
<keyword evidence="3 4" id="KW-0145">Chemotaxis</keyword>
<dbReference type="CDD" id="cd17541">
    <property type="entry name" value="REC_CheB-like"/>
    <property type="match status" value="1"/>
</dbReference>
<evidence type="ECO:0000259" key="6">
    <source>
        <dbReference type="PROSITE" id="PS50110"/>
    </source>
</evidence>
<gene>
    <name evidence="3 8" type="primary">cheB</name>
    <name evidence="8" type="ORF">J3U88_04410</name>
</gene>
<comment type="PTM">
    <text evidence="3">Phosphorylated by CheA. Phosphorylation of the N-terminal regulatory domain activates the methylesterase activity.</text>
</comment>
<comment type="function">
    <text evidence="3">Involved in chemotaxis. Part of a chemotaxis signal transduction system that modulates chemotaxis in response to various stimuli. Catalyzes the demethylation of specific methylglutamate residues introduced into the chemoreceptors (methyl-accepting chemotaxis proteins or MCP) by CheR. Also mediates the irreversible deamidation of specific glutamine residues to glutamic acid.</text>
</comment>
<dbReference type="InterPro" id="IPR008248">
    <property type="entry name" value="CheB-like"/>
</dbReference>
<organism evidence="8 9">
    <name type="scientific">Acanthopleuribacter pedis</name>
    <dbReference type="NCBI Taxonomy" id="442870"/>
    <lineage>
        <taxon>Bacteria</taxon>
        <taxon>Pseudomonadati</taxon>
        <taxon>Acidobacteriota</taxon>
        <taxon>Holophagae</taxon>
        <taxon>Acanthopleuribacterales</taxon>
        <taxon>Acanthopleuribacteraceae</taxon>
        <taxon>Acanthopleuribacter</taxon>
    </lineage>
</organism>
<dbReference type="PANTHER" id="PTHR42872:SF3">
    <property type="entry name" value="PROTEIN-GLUTAMATE METHYLESTERASE_PROTEIN-GLUTAMINE GLUTAMINASE 1"/>
    <property type="match status" value="1"/>
</dbReference>
<dbReference type="InterPro" id="IPR000673">
    <property type="entry name" value="Sig_transdc_resp-reg_Me-estase"/>
</dbReference>
<dbReference type="AlphaFoldDB" id="A0A8J7QFM0"/>
<evidence type="ECO:0000256" key="4">
    <source>
        <dbReference type="PROSITE-ProRule" id="PRU00050"/>
    </source>
</evidence>
<comment type="catalytic activity">
    <reaction evidence="3">
        <text>L-glutaminyl-[protein] + H2O = L-glutamyl-[protein] + NH4(+)</text>
        <dbReference type="Rhea" id="RHEA:16441"/>
        <dbReference type="Rhea" id="RHEA-COMP:10207"/>
        <dbReference type="Rhea" id="RHEA-COMP:10208"/>
        <dbReference type="ChEBI" id="CHEBI:15377"/>
        <dbReference type="ChEBI" id="CHEBI:28938"/>
        <dbReference type="ChEBI" id="CHEBI:29973"/>
        <dbReference type="ChEBI" id="CHEBI:30011"/>
        <dbReference type="EC" id="3.5.1.44"/>
    </reaction>
</comment>
<dbReference type="NCBIfam" id="NF001965">
    <property type="entry name" value="PRK00742.1"/>
    <property type="match status" value="1"/>
</dbReference>
<dbReference type="InterPro" id="IPR011006">
    <property type="entry name" value="CheY-like_superfamily"/>
</dbReference>
<reference evidence="8" key="1">
    <citation type="submission" date="2021-03" db="EMBL/GenBank/DDBJ databases">
        <authorList>
            <person name="Wang G."/>
        </authorList>
    </citation>
    <scope>NUCLEOTIDE SEQUENCE</scope>
    <source>
        <strain evidence="8">KCTC 12899</strain>
    </source>
</reference>
<dbReference type="InterPro" id="IPR035909">
    <property type="entry name" value="CheB_C"/>
</dbReference>
<evidence type="ECO:0000313" key="8">
    <source>
        <dbReference type="EMBL" id="MBO1317693.1"/>
    </source>
</evidence>
<feature type="domain" description="CheB-type methylesterase" evidence="7">
    <location>
        <begin position="172"/>
        <end position="363"/>
    </location>
</feature>
<feature type="active site" evidence="3 4">
    <location>
        <position position="184"/>
    </location>
</feature>
<dbReference type="GO" id="GO:0000156">
    <property type="term" value="F:phosphorelay response regulator activity"/>
    <property type="evidence" value="ECO:0007669"/>
    <property type="project" value="InterPro"/>
</dbReference>
<dbReference type="EC" id="3.1.1.61" evidence="3"/>
<feature type="active site" evidence="3 4">
    <location>
        <position position="307"/>
    </location>
</feature>
<evidence type="ECO:0000256" key="3">
    <source>
        <dbReference type="HAMAP-Rule" id="MF_00099"/>
    </source>
</evidence>
<dbReference type="PROSITE" id="PS50110">
    <property type="entry name" value="RESPONSE_REGULATORY"/>
    <property type="match status" value="1"/>
</dbReference>
<dbReference type="PIRSF" id="PIRSF000876">
    <property type="entry name" value="RR_chemtxs_CheB"/>
    <property type="match status" value="1"/>
</dbReference>
<evidence type="ECO:0000256" key="2">
    <source>
        <dbReference type="ARBA" id="ARBA00048267"/>
    </source>
</evidence>